<dbReference type="RefSeq" id="WP_184073330.1">
    <property type="nucleotide sequence ID" value="NZ_JACHDS010000001.1"/>
</dbReference>
<protein>
    <submittedName>
        <fullName evidence="2">Uncharacterized protein</fullName>
    </submittedName>
</protein>
<feature type="compositionally biased region" description="Basic and acidic residues" evidence="1">
    <location>
        <begin position="23"/>
        <end position="38"/>
    </location>
</feature>
<reference evidence="2 3" key="1">
    <citation type="submission" date="2020-08" db="EMBL/GenBank/DDBJ databases">
        <title>Sequencing the genomes of 1000 actinobacteria strains.</title>
        <authorList>
            <person name="Klenk H.-P."/>
        </authorList>
    </citation>
    <scope>NUCLEOTIDE SEQUENCE [LARGE SCALE GENOMIC DNA]</scope>
    <source>
        <strain evidence="2 3">DSM 46659</strain>
    </source>
</reference>
<evidence type="ECO:0000313" key="3">
    <source>
        <dbReference type="Proteomes" id="UP000546642"/>
    </source>
</evidence>
<comment type="caution">
    <text evidence="2">The sequence shown here is derived from an EMBL/GenBank/DDBJ whole genome shotgun (WGS) entry which is preliminary data.</text>
</comment>
<accession>A0A7X0D4B6</accession>
<dbReference type="AlphaFoldDB" id="A0A7X0D4B6"/>
<sequence>MQSQDPELDDLLRDELGGEEPSDDAKDYARQLYEKYRLPEPAQPAEPAPEEEP</sequence>
<keyword evidence="3" id="KW-1185">Reference proteome</keyword>
<proteinExistence type="predicted"/>
<dbReference type="Proteomes" id="UP000546642">
    <property type="component" value="Unassembled WGS sequence"/>
</dbReference>
<name>A0A7X0D4B6_9ACTN</name>
<feature type="region of interest" description="Disordered" evidence="1">
    <location>
        <begin position="1"/>
        <end position="53"/>
    </location>
</feature>
<organism evidence="2 3">
    <name type="scientific">Nocardiopsis mwathae</name>
    <dbReference type="NCBI Taxonomy" id="1472723"/>
    <lineage>
        <taxon>Bacteria</taxon>
        <taxon>Bacillati</taxon>
        <taxon>Actinomycetota</taxon>
        <taxon>Actinomycetes</taxon>
        <taxon>Streptosporangiales</taxon>
        <taxon>Nocardiopsidaceae</taxon>
        <taxon>Nocardiopsis</taxon>
    </lineage>
</organism>
<dbReference type="EMBL" id="JACHDS010000001">
    <property type="protein sequence ID" value="MBB6170586.1"/>
    <property type="molecule type" value="Genomic_DNA"/>
</dbReference>
<gene>
    <name evidence="2" type="ORF">HNR23_000646</name>
</gene>
<evidence type="ECO:0000256" key="1">
    <source>
        <dbReference type="SAM" id="MobiDB-lite"/>
    </source>
</evidence>
<evidence type="ECO:0000313" key="2">
    <source>
        <dbReference type="EMBL" id="MBB6170586.1"/>
    </source>
</evidence>